<dbReference type="EMBL" id="CP042906">
    <property type="protein sequence ID" value="QEX16033.1"/>
    <property type="molecule type" value="Genomic_DNA"/>
</dbReference>
<organism evidence="2 3">
    <name type="scientific">Hypericibacter terrae</name>
    <dbReference type="NCBI Taxonomy" id="2602015"/>
    <lineage>
        <taxon>Bacteria</taxon>
        <taxon>Pseudomonadati</taxon>
        <taxon>Pseudomonadota</taxon>
        <taxon>Alphaproteobacteria</taxon>
        <taxon>Rhodospirillales</taxon>
        <taxon>Dongiaceae</taxon>
        <taxon>Hypericibacter</taxon>
    </lineage>
</organism>
<dbReference type="InterPro" id="IPR023346">
    <property type="entry name" value="Lysozyme-like_dom_sf"/>
</dbReference>
<feature type="domain" description="TtsA-like Glycoside hydrolase family 108" evidence="1">
    <location>
        <begin position="3"/>
        <end position="91"/>
    </location>
</feature>
<protein>
    <recommendedName>
        <fullName evidence="1">TtsA-like Glycoside hydrolase family 108 domain-containing protein</fullName>
    </recommendedName>
</protein>
<name>A0A5J6MEX4_9PROT</name>
<accession>A0A5J6MEX4</accession>
<evidence type="ECO:0000313" key="2">
    <source>
        <dbReference type="EMBL" id="QEX16033.1"/>
    </source>
</evidence>
<gene>
    <name evidence="2" type="ORF">FRZ44_13240</name>
</gene>
<evidence type="ECO:0000313" key="3">
    <source>
        <dbReference type="Proteomes" id="UP000326202"/>
    </source>
</evidence>
<dbReference type="OrthoDB" id="9815229at2"/>
<dbReference type="SUPFAM" id="SSF53955">
    <property type="entry name" value="Lysozyme-like"/>
    <property type="match status" value="1"/>
</dbReference>
<sequence>MLDEILSLEGGFSDNLYDSGGATNYGVTQRTLDGWQAKNGGLNVTGIPENVRDLTVGQARKLLQDTSYDDYQLNRIKDYDVARHIFDMFINTKPGSVRDFVYGAIDDVMRRQSLYDEHHAPLTDLPSKRVGPQGIERINWLVDHGFKTALQDALVDRRRAYAEKQPNYGKFPGLLPRIERFRPPNHPPEGWYD</sequence>
<dbReference type="Pfam" id="PF05838">
    <property type="entry name" value="Glyco_hydro_108"/>
    <property type="match status" value="1"/>
</dbReference>
<dbReference type="Gene3D" id="1.20.141.10">
    <property type="entry name" value="Chitosanase, subunit A, domain 1"/>
    <property type="match status" value="1"/>
</dbReference>
<evidence type="ECO:0000259" key="1">
    <source>
        <dbReference type="Pfam" id="PF05838"/>
    </source>
</evidence>
<dbReference type="InterPro" id="IPR008565">
    <property type="entry name" value="TtsA-like_GH18_dom"/>
</dbReference>
<dbReference type="Proteomes" id="UP000326202">
    <property type="component" value="Chromosome"/>
</dbReference>
<proteinExistence type="predicted"/>
<dbReference type="KEGG" id="htq:FRZ44_13240"/>
<dbReference type="RefSeq" id="WP_151176431.1">
    <property type="nucleotide sequence ID" value="NZ_CP042906.1"/>
</dbReference>
<keyword evidence="3" id="KW-1185">Reference proteome</keyword>
<reference evidence="2 3" key="1">
    <citation type="submission" date="2019-08" db="EMBL/GenBank/DDBJ databases">
        <title>Hyperibacter terrae gen. nov., sp. nov. and Hyperibacter viscosus sp. nov., two new members in the family Rhodospirillaceae isolated from the rhizosphere of Hypericum perforatum.</title>
        <authorList>
            <person name="Noviana Z."/>
        </authorList>
    </citation>
    <scope>NUCLEOTIDE SEQUENCE [LARGE SCALE GENOMIC DNA]</scope>
    <source>
        <strain evidence="2 3">R5913</strain>
    </source>
</reference>
<dbReference type="AlphaFoldDB" id="A0A5J6MEX4"/>